<organism evidence="2 3">
    <name type="scientific">Cyclospora cayetanensis</name>
    <dbReference type="NCBI Taxonomy" id="88456"/>
    <lineage>
        <taxon>Eukaryota</taxon>
        <taxon>Sar</taxon>
        <taxon>Alveolata</taxon>
        <taxon>Apicomplexa</taxon>
        <taxon>Conoidasida</taxon>
        <taxon>Coccidia</taxon>
        <taxon>Eucoccidiorida</taxon>
        <taxon>Eimeriorina</taxon>
        <taxon>Eimeriidae</taxon>
        <taxon>Cyclospora</taxon>
    </lineage>
</organism>
<feature type="compositionally biased region" description="Basic residues" evidence="1">
    <location>
        <begin position="97"/>
        <end position="108"/>
    </location>
</feature>
<protein>
    <submittedName>
        <fullName evidence="2">Uncharacterized protein</fullName>
    </submittedName>
</protein>
<feature type="compositionally biased region" description="Polar residues" evidence="1">
    <location>
        <begin position="23"/>
        <end position="37"/>
    </location>
</feature>
<keyword evidence="3" id="KW-1185">Reference proteome</keyword>
<dbReference type="VEuPathDB" id="ToxoDB:cyc_09044"/>
<dbReference type="EMBL" id="JROU02002119">
    <property type="protein sequence ID" value="OEH74124.1"/>
    <property type="molecule type" value="Genomic_DNA"/>
</dbReference>
<dbReference type="Proteomes" id="UP000095192">
    <property type="component" value="Unassembled WGS sequence"/>
</dbReference>
<feature type="compositionally biased region" description="Basic and acidic residues" evidence="1">
    <location>
        <begin position="78"/>
        <end position="87"/>
    </location>
</feature>
<name>A0A1D3CSG1_9EIME</name>
<comment type="caution">
    <text evidence="2">The sequence shown here is derived from an EMBL/GenBank/DDBJ whole genome shotgun (WGS) entry which is preliminary data.</text>
</comment>
<feature type="region of interest" description="Disordered" evidence="1">
    <location>
        <begin position="1"/>
        <end position="108"/>
    </location>
</feature>
<evidence type="ECO:0000313" key="2">
    <source>
        <dbReference type="EMBL" id="OEH74124.1"/>
    </source>
</evidence>
<evidence type="ECO:0000313" key="3">
    <source>
        <dbReference type="Proteomes" id="UP000095192"/>
    </source>
</evidence>
<reference evidence="2 3" key="1">
    <citation type="journal article" date="2016" name="BMC Genomics">
        <title>Comparative genomics reveals Cyclospora cayetanensis possesses coccidia-like metabolism and invasion components but unique surface antigens.</title>
        <authorList>
            <person name="Liu S."/>
            <person name="Wang L."/>
            <person name="Zheng H."/>
            <person name="Xu Z."/>
            <person name="Roellig D.M."/>
            <person name="Li N."/>
            <person name="Frace M.A."/>
            <person name="Tang K."/>
            <person name="Arrowood M.J."/>
            <person name="Moss D.M."/>
            <person name="Zhang L."/>
            <person name="Feng Y."/>
            <person name="Xiao L."/>
        </authorList>
    </citation>
    <scope>NUCLEOTIDE SEQUENCE [LARGE SCALE GENOMIC DNA]</scope>
    <source>
        <strain evidence="2 3">CHN_HEN01</strain>
    </source>
</reference>
<sequence length="108" mass="12246">MASEDLSTGEDAVSSAAERQPLPKQQQARLSEAQGQPTWRRRFCCTPGSCEKQRQPRRTVFAQRRPPVESRQSCSNNCDRHGRREEAQLQQFYAGGKGRRQGGLRRDG</sequence>
<gene>
    <name evidence="2" type="ORF">cyc_09044</name>
</gene>
<evidence type="ECO:0000256" key="1">
    <source>
        <dbReference type="SAM" id="MobiDB-lite"/>
    </source>
</evidence>
<proteinExistence type="predicted"/>
<accession>A0A1D3CSG1</accession>
<dbReference type="InParanoid" id="A0A1D3CSG1"/>
<dbReference type="AlphaFoldDB" id="A0A1D3CSG1"/>